<dbReference type="Gene3D" id="3.30.1360.120">
    <property type="entry name" value="Probable tRNA modification gtpase trme, domain 1"/>
    <property type="match status" value="1"/>
</dbReference>
<keyword evidence="8" id="KW-1185">Reference proteome</keyword>
<dbReference type="PANTHER" id="PTHR43757:SF2">
    <property type="entry name" value="AMINOMETHYLTRANSFERASE, MITOCHONDRIAL"/>
    <property type="match status" value="1"/>
</dbReference>
<evidence type="ECO:0000259" key="4">
    <source>
        <dbReference type="Pfam" id="PF07992"/>
    </source>
</evidence>
<gene>
    <name evidence="7" type="ORF">EJ903_09950</name>
</gene>
<sequence length="999" mass="106500">MTAPTAQNTGPSRRLAKGGLIDRSQPLEFDFDGRPLSGVAGDTLASALLANGVTLVGRSFKYHRPRGILTAGSEEPNALVELRSGARREPNTRATMVELYDRLSATSQNRWPSLEHDALSINRLAAPLFGAGFYYKTFMWPAALWERLYEPLIRRAAGLGRAADHEDPDRYEKATAHCDLLVIGAGPAGLMAALTAARSGARVILADEDFRLGGRLLSDAPEVDGAPAPLWVDRVLGELASFPDVTVMPRTTVFGVYDGGTYGAVERVSDHRAEPLPWQPRQRLWRIVARRSLLAAGAIERPIVFGGNDRPGVMMAGAMRAYANRFAVAAAREAVAVFANNDSAWSAARDLSRLGVRVAAVIDVRERVDPALTAPLAAAGARLMLGSRVIATSGKRLSVVEVLTGGKRETLKVDGLAMSGGWSPTVNLTCHLGSRPVWNDALSAFLPGSLPPGMTVAGAANGRFGLAACLADGAASATAALADLGFAVPSAALPRADDDPAGLIPFWHVAESKGAAFVDHQNDVTAKDIAIAHREGFRAVEHLKRYTTLGMATDQGKTANLTGLAIMSALTGKDIPETGTTMFRPPYSPVAIGAFGGSHRGKAFRPTRLTPTHGWATEHGAVFVETGPWLRAQYFPRPGERDWLETVNREVTAVRTGVGLCDVSTLGKIDIQGPDAATLLERVYINGWSGLEVGKARYGVMLREDGMVMDDGTTARLGPTHFVMTTTTANAVKVFQHLEHALQVLWPELDARIASVSDQWAQIAVAGPKARETLARIVDAPFDLGNAAFPYMAAAELTVLGGLRARLFRLSFSGELAYEIAVPARQGDRLVRALMDAGAPFGITPYGTEALGVLRIEKGHAAGNELNGQTTAHDLGLGRMMSGKKDFIGRVMSNRPGLRDPDRPALVGLRPLPPGARLRAGSHLIPVGQPTDAANDQGYLTSVAHSPTLGHAIGLALLAGGPRRIGERLRAVDPLRNEEVEVEVCNPVFVDPQGEKLRV</sequence>
<dbReference type="Pfam" id="PF17806">
    <property type="entry name" value="SO_alpha_A3"/>
    <property type="match status" value="1"/>
</dbReference>
<dbReference type="RefSeq" id="WP_126614659.1">
    <property type="nucleotide sequence ID" value="NZ_JBHUCY010000029.1"/>
</dbReference>
<feature type="domain" description="Aminomethyltransferase C-terminal" evidence="5">
    <location>
        <begin position="906"/>
        <end position="991"/>
    </location>
</feature>
<protein>
    <submittedName>
        <fullName evidence="7">Sarcosine oxidase subunit alpha family protein</fullName>
    </submittedName>
</protein>
<comment type="caution">
    <text evidence="7">The sequence shown here is derived from an EMBL/GenBank/DDBJ whole genome shotgun (WGS) entry which is preliminary data.</text>
</comment>
<dbReference type="Gene3D" id="3.10.20.440">
    <property type="entry name" value="2Fe-2S iron-sulphur cluster binding domain, sarcosine oxidase, alpha subunit, N-terminal domain"/>
    <property type="match status" value="1"/>
</dbReference>
<dbReference type="InterPro" id="IPR028896">
    <property type="entry name" value="GcvT/YgfZ/DmdA"/>
</dbReference>
<reference evidence="7 8" key="1">
    <citation type="submission" date="2018-12" db="EMBL/GenBank/DDBJ databases">
        <authorList>
            <person name="Yang Y."/>
        </authorList>
    </citation>
    <scope>NUCLEOTIDE SEQUENCE [LARGE SCALE GENOMIC DNA]</scope>
    <source>
        <strain evidence="7 8">L-25-5w-1</strain>
    </source>
</reference>
<proteinExistence type="inferred from homology"/>
<evidence type="ECO:0000313" key="8">
    <source>
        <dbReference type="Proteomes" id="UP000277007"/>
    </source>
</evidence>
<organism evidence="7 8">
    <name type="scientific">Azospirillum griseum</name>
    <dbReference type="NCBI Taxonomy" id="2496639"/>
    <lineage>
        <taxon>Bacteria</taxon>
        <taxon>Pseudomonadati</taxon>
        <taxon>Pseudomonadota</taxon>
        <taxon>Alphaproteobacteria</taxon>
        <taxon>Rhodospirillales</taxon>
        <taxon>Azospirillaceae</taxon>
        <taxon>Azospirillum</taxon>
    </lineage>
</organism>
<evidence type="ECO:0000313" key="7">
    <source>
        <dbReference type="EMBL" id="RTR21054.1"/>
    </source>
</evidence>
<dbReference type="SUPFAM" id="SSF51905">
    <property type="entry name" value="FAD/NAD(P)-binding domain"/>
    <property type="match status" value="1"/>
</dbReference>
<name>A0A431VJP9_9PROT</name>
<dbReference type="InterPro" id="IPR006277">
    <property type="entry name" value="Sarcosine_oxidase_asu"/>
</dbReference>
<evidence type="ECO:0000256" key="2">
    <source>
        <dbReference type="ARBA" id="ARBA00023002"/>
    </source>
</evidence>
<dbReference type="PIRSF" id="PIRSF037980">
    <property type="entry name" value="SoxA"/>
    <property type="match status" value="1"/>
</dbReference>
<evidence type="ECO:0000259" key="6">
    <source>
        <dbReference type="Pfam" id="PF17806"/>
    </source>
</evidence>
<dbReference type="InterPro" id="IPR036188">
    <property type="entry name" value="FAD/NAD-bd_sf"/>
</dbReference>
<evidence type="ECO:0000256" key="1">
    <source>
        <dbReference type="ARBA" id="ARBA00008609"/>
    </source>
</evidence>
<dbReference type="NCBIfam" id="TIGR01372">
    <property type="entry name" value="soxA"/>
    <property type="match status" value="1"/>
</dbReference>
<keyword evidence="2" id="KW-0560">Oxidoreductase</keyword>
<comment type="similarity">
    <text evidence="1">Belongs to the GcvT family.</text>
</comment>
<dbReference type="PRINTS" id="PR00469">
    <property type="entry name" value="PNDRDTASEII"/>
</dbReference>
<dbReference type="InterPro" id="IPR013977">
    <property type="entry name" value="GcvT_C"/>
</dbReference>
<dbReference type="AlphaFoldDB" id="A0A431VJP9"/>
<dbReference type="InterPro" id="IPR042204">
    <property type="entry name" value="2Fe-2S-bd_N"/>
</dbReference>
<dbReference type="GO" id="GO:0008115">
    <property type="term" value="F:sarcosine oxidase activity"/>
    <property type="evidence" value="ECO:0007669"/>
    <property type="project" value="InterPro"/>
</dbReference>
<feature type="domain" description="SoxA A3" evidence="6">
    <location>
        <begin position="514"/>
        <end position="596"/>
    </location>
</feature>
<feature type="domain" description="FAD/NAD(P)-binding" evidence="4">
    <location>
        <begin position="179"/>
        <end position="428"/>
    </location>
</feature>
<accession>A0A431VJP9</accession>
<dbReference type="InterPro" id="IPR023753">
    <property type="entry name" value="FAD/NAD-binding_dom"/>
</dbReference>
<dbReference type="Pfam" id="PF01571">
    <property type="entry name" value="GCV_T"/>
    <property type="match status" value="1"/>
</dbReference>
<dbReference type="Pfam" id="PF08669">
    <property type="entry name" value="GCV_T_C"/>
    <property type="match status" value="1"/>
</dbReference>
<dbReference type="Gene3D" id="3.50.50.60">
    <property type="entry name" value="FAD/NAD(P)-binding domain"/>
    <property type="match status" value="1"/>
</dbReference>
<dbReference type="InterPro" id="IPR027266">
    <property type="entry name" value="TrmE/GcvT-like"/>
</dbReference>
<dbReference type="Pfam" id="PF13510">
    <property type="entry name" value="Fer2_4"/>
    <property type="match status" value="1"/>
</dbReference>
<evidence type="ECO:0000259" key="5">
    <source>
        <dbReference type="Pfam" id="PF08669"/>
    </source>
</evidence>
<dbReference type="PANTHER" id="PTHR43757">
    <property type="entry name" value="AMINOMETHYLTRANSFERASE"/>
    <property type="match status" value="1"/>
</dbReference>
<dbReference type="SUPFAM" id="SSF103025">
    <property type="entry name" value="Folate-binding domain"/>
    <property type="match status" value="1"/>
</dbReference>
<evidence type="ECO:0000259" key="3">
    <source>
        <dbReference type="Pfam" id="PF01571"/>
    </source>
</evidence>
<dbReference type="SUPFAM" id="SSF101790">
    <property type="entry name" value="Aminomethyltransferase beta-barrel domain"/>
    <property type="match status" value="1"/>
</dbReference>
<dbReference type="InterPro" id="IPR006222">
    <property type="entry name" value="GCVT_N"/>
</dbReference>
<dbReference type="EMBL" id="RXMA01000007">
    <property type="protein sequence ID" value="RTR21054.1"/>
    <property type="molecule type" value="Genomic_DNA"/>
</dbReference>
<dbReference type="Proteomes" id="UP000277007">
    <property type="component" value="Unassembled WGS sequence"/>
</dbReference>
<dbReference type="OrthoDB" id="5287468at2"/>
<dbReference type="InterPro" id="IPR029043">
    <property type="entry name" value="GcvT/YgfZ_C"/>
</dbReference>
<feature type="domain" description="GCVT N-terminal" evidence="3">
    <location>
        <begin position="613"/>
        <end position="885"/>
    </location>
</feature>
<dbReference type="Pfam" id="PF07992">
    <property type="entry name" value="Pyr_redox_2"/>
    <property type="match status" value="1"/>
</dbReference>
<dbReference type="PRINTS" id="PR00368">
    <property type="entry name" value="FADPNR"/>
</dbReference>
<dbReference type="GO" id="GO:0046653">
    <property type="term" value="P:tetrahydrofolate metabolic process"/>
    <property type="evidence" value="ECO:0007669"/>
    <property type="project" value="InterPro"/>
</dbReference>
<dbReference type="InterPro" id="IPR041117">
    <property type="entry name" value="SoxA_A3"/>
</dbReference>